<feature type="transmembrane region" description="Helical" evidence="1">
    <location>
        <begin position="54"/>
        <end position="70"/>
    </location>
</feature>
<dbReference type="AlphaFoldDB" id="A0A1H3X486"/>
<keyword evidence="1" id="KW-0472">Membrane</keyword>
<dbReference type="EMBL" id="FNQG01000005">
    <property type="protein sequence ID" value="SDZ94219.1"/>
    <property type="molecule type" value="Genomic_DNA"/>
</dbReference>
<keyword evidence="1" id="KW-0812">Transmembrane</keyword>
<feature type="transmembrane region" description="Helical" evidence="1">
    <location>
        <begin position="31"/>
        <end position="49"/>
    </location>
</feature>
<proteinExistence type="predicted"/>
<name>A0A1H3X486_SELRU</name>
<protein>
    <submittedName>
        <fullName evidence="2">Uncharacterized protein</fullName>
    </submittedName>
</protein>
<evidence type="ECO:0000313" key="2">
    <source>
        <dbReference type="EMBL" id="SDZ94219.1"/>
    </source>
</evidence>
<dbReference type="Proteomes" id="UP000183469">
    <property type="component" value="Unassembled WGS sequence"/>
</dbReference>
<reference evidence="2 3" key="1">
    <citation type="submission" date="2016-10" db="EMBL/GenBank/DDBJ databases">
        <authorList>
            <person name="de Groot N.N."/>
        </authorList>
    </citation>
    <scope>NUCLEOTIDE SEQUENCE [LARGE SCALE GENOMIC DNA]</scope>
    <source>
        <strain evidence="2 3">DSM 2872</strain>
    </source>
</reference>
<dbReference type="RefSeq" id="WP_074671674.1">
    <property type="nucleotide sequence ID" value="NZ_FNQG01000005.1"/>
</dbReference>
<gene>
    <name evidence="2" type="ORF">SAMN05660648_01286</name>
</gene>
<sequence>MKELGALVVLFLVFLLIKGGAWVLGDALAEAFPVAFTVICVLVIATGAVFEEGCGCGCLVVIAAIIVWIFL</sequence>
<organism evidence="2 3">
    <name type="scientific">Selenomonas ruminantium</name>
    <dbReference type="NCBI Taxonomy" id="971"/>
    <lineage>
        <taxon>Bacteria</taxon>
        <taxon>Bacillati</taxon>
        <taxon>Bacillota</taxon>
        <taxon>Negativicutes</taxon>
        <taxon>Selenomonadales</taxon>
        <taxon>Selenomonadaceae</taxon>
        <taxon>Selenomonas</taxon>
    </lineage>
</organism>
<evidence type="ECO:0000313" key="3">
    <source>
        <dbReference type="Proteomes" id="UP000183469"/>
    </source>
</evidence>
<keyword evidence="1" id="KW-1133">Transmembrane helix</keyword>
<accession>A0A1H3X486</accession>
<evidence type="ECO:0000256" key="1">
    <source>
        <dbReference type="SAM" id="Phobius"/>
    </source>
</evidence>